<dbReference type="InterPro" id="IPR024930">
    <property type="entry name" value="Skp_dom_sf"/>
</dbReference>
<comment type="caution">
    <text evidence="4">The sequence shown here is derived from an EMBL/GenBank/DDBJ whole genome shotgun (WGS) entry which is preliminary data.</text>
</comment>
<evidence type="ECO:0000256" key="3">
    <source>
        <dbReference type="SAM" id="Coils"/>
    </source>
</evidence>
<keyword evidence="3" id="KW-0175">Coiled coil</keyword>
<organism evidence="4 5">
    <name type="scientific">Galbibacter marinus</name>
    <dbReference type="NCBI Taxonomy" id="555500"/>
    <lineage>
        <taxon>Bacteria</taxon>
        <taxon>Pseudomonadati</taxon>
        <taxon>Bacteroidota</taxon>
        <taxon>Flavobacteriia</taxon>
        <taxon>Flavobacteriales</taxon>
        <taxon>Flavobacteriaceae</taxon>
        <taxon>Galbibacter</taxon>
    </lineage>
</organism>
<gene>
    <name evidence="4" type="ORF">I215_01180</name>
</gene>
<dbReference type="OrthoDB" id="1145062at2"/>
<dbReference type="Proteomes" id="UP000007364">
    <property type="component" value="Unassembled WGS sequence"/>
</dbReference>
<dbReference type="RefSeq" id="WP_008990113.1">
    <property type="nucleotide sequence ID" value="NZ_AMSG01000001.1"/>
</dbReference>
<dbReference type="PANTHER" id="PTHR35089">
    <property type="entry name" value="CHAPERONE PROTEIN SKP"/>
    <property type="match status" value="1"/>
</dbReference>
<dbReference type="GO" id="GO:0050821">
    <property type="term" value="P:protein stabilization"/>
    <property type="evidence" value="ECO:0007669"/>
    <property type="project" value="TreeGrafter"/>
</dbReference>
<dbReference type="STRING" id="555500.I215_01180"/>
<dbReference type="EMBL" id="AMSG01000001">
    <property type="protein sequence ID" value="EKF56784.1"/>
    <property type="molecule type" value="Genomic_DNA"/>
</dbReference>
<protein>
    <recommendedName>
        <fullName evidence="6">Outer membrane chaperone Skp</fullName>
    </recommendedName>
</protein>
<dbReference type="SUPFAM" id="SSF111384">
    <property type="entry name" value="OmpH-like"/>
    <property type="match status" value="1"/>
</dbReference>
<dbReference type="InterPro" id="IPR005632">
    <property type="entry name" value="Chaperone_Skp"/>
</dbReference>
<dbReference type="SMART" id="SM00935">
    <property type="entry name" value="OmpH"/>
    <property type="match status" value="1"/>
</dbReference>
<name>K2PZF8_9FLAO</name>
<reference evidence="4 5" key="1">
    <citation type="journal article" date="2012" name="J. Bacteriol.">
        <title>Genome Sequence of Galbibacter marinum Type Strain ck-I2-15.</title>
        <authorList>
            <person name="Lai Q."/>
            <person name="Li C."/>
            <person name="Shao Z."/>
        </authorList>
    </citation>
    <scope>NUCLEOTIDE SEQUENCE [LARGE SCALE GENOMIC DNA]</scope>
    <source>
        <strain evidence="5">ck-I2-15</strain>
    </source>
</reference>
<evidence type="ECO:0008006" key="6">
    <source>
        <dbReference type="Google" id="ProtNLM"/>
    </source>
</evidence>
<dbReference type="Gene3D" id="3.30.910.20">
    <property type="entry name" value="Skp domain"/>
    <property type="match status" value="1"/>
</dbReference>
<dbReference type="PROSITE" id="PS51257">
    <property type="entry name" value="PROKAR_LIPOPROTEIN"/>
    <property type="match status" value="1"/>
</dbReference>
<sequence>MKKIILIITVALASVSCQQDKIAFVDNTKLLNEYQEKIDIEAKYKTIFEAFGKKRDSITQAFQVEAQAFQEEAQKLSQNAAQEKYQSLMQKSQTVQQQIQGEEQQLAMESQGEIDSLLKKVKEFVVDYGKTNGYTFILGKNDAGSVMYGESSKDITDQVLKALNDKYKK</sequence>
<keyword evidence="5" id="KW-1185">Reference proteome</keyword>
<dbReference type="AlphaFoldDB" id="K2PZF8"/>
<evidence type="ECO:0000313" key="5">
    <source>
        <dbReference type="Proteomes" id="UP000007364"/>
    </source>
</evidence>
<accession>K2PZF8</accession>
<dbReference type="GO" id="GO:0051082">
    <property type="term" value="F:unfolded protein binding"/>
    <property type="evidence" value="ECO:0007669"/>
    <property type="project" value="InterPro"/>
</dbReference>
<proteinExistence type="inferred from homology"/>
<dbReference type="GO" id="GO:0005829">
    <property type="term" value="C:cytosol"/>
    <property type="evidence" value="ECO:0007669"/>
    <property type="project" value="TreeGrafter"/>
</dbReference>
<dbReference type="Pfam" id="PF03938">
    <property type="entry name" value="OmpH"/>
    <property type="match status" value="1"/>
</dbReference>
<dbReference type="eggNOG" id="COG2825">
    <property type="taxonomic scope" value="Bacteria"/>
</dbReference>
<evidence type="ECO:0000256" key="1">
    <source>
        <dbReference type="ARBA" id="ARBA00009091"/>
    </source>
</evidence>
<evidence type="ECO:0000256" key="2">
    <source>
        <dbReference type="ARBA" id="ARBA00022729"/>
    </source>
</evidence>
<feature type="coiled-coil region" evidence="3">
    <location>
        <begin position="59"/>
        <end position="105"/>
    </location>
</feature>
<keyword evidence="2" id="KW-0732">Signal</keyword>
<evidence type="ECO:0000313" key="4">
    <source>
        <dbReference type="EMBL" id="EKF56784.1"/>
    </source>
</evidence>
<comment type="similarity">
    <text evidence="1">Belongs to the Skp family.</text>
</comment>
<dbReference type="PANTHER" id="PTHR35089:SF1">
    <property type="entry name" value="CHAPERONE PROTEIN SKP"/>
    <property type="match status" value="1"/>
</dbReference>